<sequence>MSIANLVLRAVPGAFVLNSGIGKLGMDEGTAAYLQQAAAKGVPSVGEMTPEQFKKFLSYGEIAVGGALLAPFVPTRVAGAALGALSAGFLAAYFRTPEMTQDDGIRPTQEGMAVAKDMWLAAIAVALMLGGPKR</sequence>
<evidence type="ECO:0000313" key="1">
    <source>
        <dbReference type="EMBL" id="SLM94444.1"/>
    </source>
</evidence>
<dbReference type="EMBL" id="FWFG01000099">
    <property type="protein sequence ID" value="SLM94444.1"/>
    <property type="molecule type" value="Genomic_DNA"/>
</dbReference>
<dbReference type="Proteomes" id="UP000195981">
    <property type="component" value="Unassembled WGS sequence"/>
</dbReference>
<accession>A0A1X6X5V0</accession>
<dbReference type="RefSeq" id="WP_087104868.1">
    <property type="nucleotide sequence ID" value="NZ_FWFG01000099.1"/>
</dbReference>
<dbReference type="OrthoDB" id="3267263at2"/>
<evidence type="ECO:0000313" key="2">
    <source>
        <dbReference type="Proteomes" id="UP000195981"/>
    </source>
</evidence>
<dbReference type="AlphaFoldDB" id="A0A1X6X5V0"/>
<keyword evidence="2" id="KW-1185">Reference proteome</keyword>
<reference evidence="1 2" key="1">
    <citation type="submission" date="2017-02" db="EMBL/GenBank/DDBJ databases">
        <authorList>
            <person name="Peterson S.W."/>
        </authorList>
    </citation>
    <scope>NUCLEOTIDE SEQUENCE [LARGE SCALE GENOMIC DNA]</scope>
    <source>
        <strain evidence="1 2">CIP104813</strain>
    </source>
</reference>
<protein>
    <submittedName>
        <fullName evidence="1">Membrane protein</fullName>
    </submittedName>
</protein>
<name>A0A1X6X5V0_9MICO</name>
<proteinExistence type="predicted"/>
<gene>
    <name evidence="1" type="ORF">FM110_11335</name>
</gene>
<organism evidence="1 2">
    <name type="scientific">Brachybacterium nesterenkovii</name>
    <dbReference type="NCBI Taxonomy" id="47847"/>
    <lineage>
        <taxon>Bacteria</taxon>
        <taxon>Bacillati</taxon>
        <taxon>Actinomycetota</taxon>
        <taxon>Actinomycetes</taxon>
        <taxon>Micrococcales</taxon>
        <taxon>Dermabacteraceae</taxon>
        <taxon>Brachybacterium</taxon>
    </lineage>
</organism>